<dbReference type="AlphaFoldDB" id="A0A1G9WAJ5"/>
<protein>
    <submittedName>
        <fullName evidence="1">Uncharacterized protein</fullName>
    </submittedName>
</protein>
<sequence>MSTLTRQPLSGDALLGLARAGRFVLDPAAADQAIAELERTLAVVGERVRRVRLARRTPPGSARPWPEEEDDLVVEAVFAEQLAPGRMEWALRELPKYVAAMYIARTSALSCE</sequence>
<name>A0A1G9WAJ5_ALLAB</name>
<dbReference type="OrthoDB" id="3700546at2"/>
<proteinExistence type="predicted"/>
<organism evidence="1 2">
    <name type="scientific">Allokutzneria albata</name>
    <name type="common">Kibdelosporangium albatum</name>
    <dbReference type="NCBI Taxonomy" id="211114"/>
    <lineage>
        <taxon>Bacteria</taxon>
        <taxon>Bacillati</taxon>
        <taxon>Actinomycetota</taxon>
        <taxon>Actinomycetes</taxon>
        <taxon>Pseudonocardiales</taxon>
        <taxon>Pseudonocardiaceae</taxon>
        <taxon>Allokutzneria</taxon>
    </lineage>
</organism>
<evidence type="ECO:0000313" key="1">
    <source>
        <dbReference type="EMBL" id="SDM81574.1"/>
    </source>
</evidence>
<reference evidence="1 2" key="1">
    <citation type="submission" date="2016-10" db="EMBL/GenBank/DDBJ databases">
        <authorList>
            <person name="de Groot N.N."/>
        </authorList>
    </citation>
    <scope>NUCLEOTIDE SEQUENCE [LARGE SCALE GENOMIC DNA]</scope>
    <source>
        <strain evidence="1 2">DSM 44149</strain>
    </source>
</reference>
<dbReference type="EMBL" id="LT629701">
    <property type="protein sequence ID" value="SDM81574.1"/>
    <property type="molecule type" value="Genomic_DNA"/>
</dbReference>
<dbReference type="STRING" id="211114.SAMN04489726_3494"/>
<accession>A0A1G9WAJ5</accession>
<dbReference type="RefSeq" id="WP_030430386.1">
    <property type="nucleotide sequence ID" value="NZ_JOEF01000012.1"/>
</dbReference>
<evidence type="ECO:0000313" key="2">
    <source>
        <dbReference type="Proteomes" id="UP000183376"/>
    </source>
</evidence>
<dbReference type="Proteomes" id="UP000183376">
    <property type="component" value="Chromosome I"/>
</dbReference>
<keyword evidence="2" id="KW-1185">Reference proteome</keyword>
<gene>
    <name evidence="1" type="ORF">SAMN04489726_3494</name>
</gene>
<dbReference type="eggNOG" id="ENOG502ZDUW">
    <property type="taxonomic scope" value="Bacteria"/>
</dbReference>